<dbReference type="FunFam" id="3.40.50.10380:FF:000003">
    <property type="entry name" value="NADP-dependent malic enzyme"/>
    <property type="match status" value="1"/>
</dbReference>
<dbReference type="RefSeq" id="WP_183731828.1">
    <property type="nucleotide sequence ID" value="NZ_JACHID010000007.1"/>
</dbReference>
<evidence type="ECO:0000313" key="14">
    <source>
        <dbReference type="Proteomes" id="UP000528322"/>
    </source>
</evidence>
<dbReference type="InterPro" id="IPR036291">
    <property type="entry name" value="NAD(P)-bd_dom_sf"/>
</dbReference>
<proteinExistence type="inferred from homology"/>
<dbReference type="Proteomes" id="UP000528322">
    <property type="component" value="Unassembled WGS sequence"/>
</dbReference>
<feature type="binding site" evidence="10">
    <location>
        <position position="163"/>
    </location>
    <ligand>
        <name>a divalent metal cation</name>
        <dbReference type="ChEBI" id="CHEBI:60240"/>
    </ligand>
</feature>
<dbReference type="PANTHER" id="PTHR43237:SF4">
    <property type="entry name" value="NADP-DEPENDENT MALIC ENZYME"/>
    <property type="match status" value="1"/>
</dbReference>
<feature type="domain" description="Malic enzyme N-terminal" evidence="12">
    <location>
        <begin position="19"/>
        <end position="152"/>
    </location>
</feature>
<dbReference type="SUPFAM" id="SSF51735">
    <property type="entry name" value="NAD(P)-binding Rossmann-fold domains"/>
    <property type="match status" value="1"/>
</dbReference>
<dbReference type="GO" id="GO:0051287">
    <property type="term" value="F:NAD binding"/>
    <property type="evidence" value="ECO:0007669"/>
    <property type="project" value="InterPro"/>
</dbReference>
<feature type="domain" description="Malic enzyme NAD-binding" evidence="11">
    <location>
        <begin position="164"/>
        <end position="401"/>
    </location>
</feature>
<evidence type="ECO:0000256" key="1">
    <source>
        <dbReference type="ARBA" id="ARBA00001936"/>
    </source>
</evidence>
<comment type="cofactor">
    <cofactor evidence="2">
        <name>Mg(2+)</name>
        <dbReference type="ChEBI" id="CHEBI:18420"/>
    </cofactor>
</comment>
<evidence type="ECO:0000256" key="2">
    <source>
        <dbReference type="ARBA" id="ARBA00001946"/>
    </source>
</evidence>
<dbReference type="FunFam" id="3.40.50.720:FF:000095">
    <property type="entry name" value="NADP-dependent malic enzyme"/>
    <property type="match status" value="1"/>
</dbReference>
<keyword evidence="5 9" id="KW-0479">Metal-binding</keyword>
<dbReference type="Gene3D" id="3.40.50.720">
    <property type="entry name" value="NAD(P)-binding Rossmann-like Domain"/>
    <property type="match status" value="1"/>
</dbReference>
<keyword evidence="10" id="KW-0521">NADP</keyword>
<dbReference type="Gene3D" id="3.40.50.10750">
    <property type="entry name" value="Isocitrate/Isopropylmalate dehydrogenase-like"/>
    <property type="match status" value="1"/>
</dbReference>
<feature type="binding site" evidence="10">
    <location>
        <begin position="77"/>
        <end position="84"/>
    </location>
    <ligand>
        <name>NADP(+)</name>
        <dbReference type="ChEBI" id="CHEBI:58349"/>
    </ligand>
</feature>
<gene>
    <name evidence="13" type="ORF">HNR37_001361</name>
</gene>
<dbReference type="Pfam" id="PF00390">
    <property type="entry name" value="malic"/>
    <property type="match status" value="1"/>
</dbReference>
<evidence type="ECO:0000256" key="7">
    <source>
        <dbReference type="ARBA" id="ARBA00023268"/>
    </source>
</evidence>
<feature type="active site" description="Proton acceptor" evidence="8">
    <location>
        <position position="95"/>
    </location>
</feature>
<dbReference type="SUPFAM" id="SSF53223">
    <property type="entry name" value="Aminoacid dehydrogenase-like, N-terminal domain"/>
    <property type="match status" value="1"/>
</dbReference>
<comment type="cofactor">
    <cofactor evidence="1">
        <name>Mn(2+)</name>
        <dbReference type="ChEBI" id="CHEBI:29035"/>
    </cofactor>
</comment>
<evidence type="ECO:0000259" key="11">
    <source>
        <dbReference type="SMART" id="SM00919"/>
    </source>
</evidence>
<dbReference type="SMART" id="SM00919">
    <property type="entry name" value="Malic_M"/>
    <property type="match status" value="1"/>
</dbReference>
<evidence type="ECO:0000256" key="4">
    <source>
        <dbReference type="ARBA" id="ARBA00008756"/>
    </source>
</evidence>
<dbReference type="InterPro" id="IPR042113">
    <property type="entry name" value="P_AcTrfase_dom1"/>
</dbReference>
<dbReference type="Gene3D" id="3.40.50.10380">
    <property type="entry name" value="Malic enzyme, N-terminal domain"/>
    <property type="match status" value="1"/>
</dbReference>
<keyword evidence="7" id="KW-0511">Multifunctional enzyme</keyword>
<dbReference type="Pfam" id="PF03949">
    <property type="entry name" value="Malic_M"/>
    <property type="match status" value="1"/>
</dbReference>
<dbReference type="InterPro" id="IPR012188">
    <property type="entry name" value="ME_PTA"/>
</dbReference>
<dbReference type="GO" id="GO:0016746">
    <property type="term" value="F:acyltransferase activity"/>
    <property type="evidence" value="ECO:0007669"/>
    <property type="project" value="InterPro"/>
</dbReference>
<keyword evidence="14" id="KW-1185">Reference proteome</keyword>
<dbReference type="PROSITE" id="PS00331">
    <property type="entry name" value="MALIC_ENZYMES"/>
    <property type="match status" value="1"/>
</dbReference>
<organism evidence="13 14">
    <name type="scientific">Desulfurispira natronophila</name>
    <dbReference type="NCBI Taxonomy" id="682562"/>
    <lineage>
        <taxon>Bacteria</taxon>
        <taxon>Pseudomonadati</taxon>
        <taxon>Chrysiogenota</taxon>
        <taxon>Chrysiogenia</taxon>
        <taxon>Chrysiogenales</taxon>
        <taxon>Chrysiogenaceae</taxon>
        <taxon>Desulfurispira</taxon>
    </lineage>
</organism>
<name>A0A7W7Y511_9BACT</name>
<dbReference type="InterPro" id="IPR045213">
    <property type="entry name" value="Malic_NAD-bd_bact_type"/>
</dbReference>
<evidence type="ECO:0000256" key="8">
    <source>
        <dbReference type="PIRSR" id="PIRSR036684-1"/>
    </source>
</evidence>
<dbReference type="InterPro" id="IPR012301">
    <property type="entry name" value="Malic_N_dom"/>
</dbReference>
<dbReference type="InterPro" id="IPR015884">
    <property type="entry name" value="Malic_enzyme_CS"/>
</dbReference>
<comment type="similarity">
    <text evidence="4">In the C-terminal section; belongs to the phosphate acetyltransferase and butyryltransferase family.</text>
</comment>
<dbReference type="GO" id="GO:0046872">
    <property type="term" value="F:metal ion binding"/>
    <property type="evidence" value="ECO:0007669"/>
    <property type="project" value="UniProtKB-KW"/>
</dbReference>
<dbReference type="PIRSF" id="PIRSF036684">
    <property type="entry name" value="ME_PTA"/>
    <property type="match status" value="1"/>
</dbReference>
<reference evidence="13 14" key="1">
    <citation type="submission" date="2020-08" db="EMBL/GenBank/DDBJ databases">
        <title>Genomic Encyclopedia of Type Strains, Phase IV (KMG-IV): sequencing the most valuable type-strain genomes for metagenomic binning, comparative biology and taxonomic classification.</title>
        <authorList>
            <person name="Goeker M."/>
        </authorList>
    </citation>
    <scope>NUCLEOTIDE SEQUENCE [LARGE SCALE GENOMIC DNA]</scope>
    <source>
        <strain evidence="13 14">DSM 22071</strain>
    </source>
</reference>
<evidence type="ECO:0000256" key="3">
    <source>
        <dbReference type="ARBA" id="ARBA00007686"/>
    </source>
</evidence>
<feature type="binding site" evidence="9">
    <location>
        <position position="137"/>
    </location>
    <ligand>
        <name>a divalent metal cation</name>
        <dbReference type="ChEBI" id="CHEBI:60240"/>
    </ligand>
</feature>
<dbReference type="EMBL" id="JACHID010000007">
    <property type="protein sequence ID" value="MBB5022044.1"/>
    <property type="molecule type" value="Genomic_DNA"/>
</dbReference>
<dbReference type="AlphaFoldDB" id="A0A7W7Y511"/>
<accession>A0A7W7Y511</accession>
<comment type="similarity">
    <text evidence="3">In the N-terminal section; belongs to the malic enzymes family.</text>
</comment>
<comment type="caution">
    <text evidence="13">The sequence shown here is derived from an EMBL/GenBank/DDBJ whole genome shotgun (WGS) entry which is preliminary data.</text>
</comment>
<dbReference type="SUPFAM" id="SSF53659">
    <property type="entry name" value="Isocitrate/Isopropylmalate dehydrogenase-like"/>
    <property type="match status" value="1"/>
</dbReference>
<dbReference type="InterPro" id="IPR037062">
    <property type="entry name" value="Malic_N_dom_sf"/>
</dbReference>
<evidence type="ECO:0000313" key="13">
    <source>
        <dbReference type="EMBL" id="MBB5022044.1"/>
    </source>
</evidence>
<evidence type="ECO:0000256" key="10">
    <source>
        <dbReference type="PIRSR" id="PIRSR036684-3"/>
    </source>
</evidence>
<dbReference type="SMART" id="SM01274">
    <property type="entry name" value="malic"/>
    <property type="match status" value="1"/>
</dbReference>
<dbReference type="CDD" id="cd05311">
    <property type="entry name" value="NAD_bind_2_malic_enz"/>
    <property type="match status" value="1"/>
</dbReference>
<protein>
    <submittedName>
        <fullName evidence="13">Malate dehydrogenase (Oxaloacetate-decarboxylating)(NADP+)</fullName>
        <ecNumber evidence="13">1.1.1.40</ecNumber>
    </submittedName>
</protein>
<evidence type="ECO:0000256" key="5">
    <source>
        <dbReference type="ARBA" id="ARBA00022723"/>
    </source>
</evidence>
<dbReference type="InterPro" id="IPR051674">
    <property type="entry name" value="Malate_Decarboxylase"/>
</dbReference>
<dbReference type="Gene3D" id="3.40.50.10950">
    <property type="match status" value="1"/>
</dbReference>
<evidence type="ECO:0000256" key="9">
    <source>
        <dbReference type="PIRSR" id="PIRSR036684-2"/>
    </source>
</evidence>
<dbReference type="EC" id="1.1.1.40" evidence="13"/>
<dbReference type="InterPro" id="IPR002505">
    <property type="entry name" value="PTA_PTB"/>
</dbReference>
<dbReference type="PANTHER" id="PTHR43237">
    <property type="entry name" value="NADP-DEPENDENT MALIC ENZYME"/>
    <property type="match status" value="1"/>
</dbReference>
<dbReference type="GO" id="GO:0004473">
    <property type="term" value="F:malate dehydrogenase (decarboxylating) (NADP+) activity"/>
    <property type="evidence" value="ECO:0007669"/>
    <property type="project" value="UniProtKB-EC"/>
</dbReference>
<sequence length="755" mass="82495">MEKKDIYQESLEYHSSGRKGKMEVIVTKPFETQKDLSLAYSPGVARPCEEIAKDPDSAYEYTAKGNLVAVISNGTAVLGLGDIGALAGKPVMEGKGALFKKFADIDVFDIELQSKDKDEIVRTCELISPTFGGINLEDIGAPDCFYIEETLQSKVDIPVFHDDQHGTAIISAAALLNAIEITGKDITKIKAVFNGAGAAGIACAQLFVDLGLRKENLVVCDSKGTIYKGRTQSMNPYKERFAVETDARTLEEAMVGADLFCGVSVAGAVTKEMLKSMAPDPIVFAMANPDPEITYPDAVETRPDCIMATGRSDYPNQVNNVLCFPFLFRGALDVRATEINAEMKIAAVKAIAELAKEEVPDSVLKAYGVERFEYGKEYIIPKPFDPRALLYIAPRVAKAAMETGVARKPIKDFDAYRENLESTLGRSKAIMRYAFNQVKKCNFKVVYPEGENDAIVRATARVLDEGIMHPVLLGKEQNIAAQLDKYGVERDKVTIIDPQQDPKSLDYAQLIYKKRQRKGMTLTRAKELAQKDNGYYAAMMLETGDVQCLVSGEDMSYPDGIRPILTCIKNEDPHGAVAGVYMMVFKGRTLFFADTTVNINPSAEQLAKIAISVSKFVKEFAITPKVAMLSFSNFGSAQAPESQKIATATALVKEWAPDLEVEGEMQGNIAFNEPLRKELFPFCELKGDPNILIFPDLGSANIAYKLLMRTAEVDAIGPILVGLDKSAHVLERGSGVEAIVNLTALAGLKAIQHNS</sequence>
<dbReference type="InterPro" id="IPR012302">
    <property type="entry name" value="Malic_NAD-bd"/>
</dbReference>
<keyword evidence="6 13" id="KW-0560">Oxidoreductase</keyword>
<dbReference type="Pfam" id="PF01515">
    <property type="entry name" value="PTA_PTB"/>
    <property type="match status" value="1"/>
</dbReference>
<dbReference type="InterPro" id="IPR046346">
    <property type="entry name" value="Aminoacid_DH-like_N_sf"/>
</dbReference>
<evidence type="ECO:0000259" key="12">
    <source>
        <dbReference type="SMART" id="SM01274"/>
    </source>
</evidence>
<feature type="binding site" evidence="9">
    <location>
        <position position="138"/>
    </location>
    <ligand>
        <name>a divalent metal cation</name>
        <dbReference type="ChEBI" id="CHEBI:60240"/>
    </ligand>
</feature>
<dbReference type="GO" id="GO:0006108">
    <property type="term" value="P:malate metabolic process"/>
    <property type="evidence" value="ECO:0007669"/>
    <property type="project" value="InterPro"/>
</dbReference>
<dbReference type="InterPro" id="IPR042112">
    <property type="entry name" value="P_AcTrfase_dom2"/>
</dbReference>
<evidence type="ECO:0000256" key="6">
    <source>
        <dbReference type="ARBA" id="ARBA00023002"/>
    </source>
</evidence>
<feature type="binding site" evidence="10">
    <location>
        <position position="288"/>
    </location>
    <ligand>
        <name>NADP(+)</name>
        <dbReference type="ChEBI" id="CHEBI:58349"/>
    </ligand>
</feature>